<reference evidence="2 3" key="1">
    <citation type="journal article" date="2006" name="Proc. Natl. Acad. Sci. U.S.A.">
        <title>Genomic analysis of the uncultivated marine crenarchaeote Cenarchaeum symbiosum.</title>
        <authorList>
            <person name="Hallam S.J."/>
            <person name="Konstantinidis K.T."/>
            <person name="Putnam N."/>
            <person name="Schleper C."/>
            <person name="Watanabe Y."/>
            <person name="Sugahara J."/>
            <person name="Preston C."/>
            <person name="de la Torre J."/>
            <person name="Richardson P.M."/>
            <person name="DeLong E.F."/>
        </authorList>
    </citation>
    <scope>NUCLEOTIDE SEQUENCE [LARGE SCALE GENOMIC DNA]</scope>
    <source>
        <strain evidence="3">A</strain>
    </source>
</reference>
<sequence length="71" mass="7916">MRINAHSNLKTLSSSCYAYRLRIHGRAAWNRILSDCTACTHEPLPRRGESAVSGAKNKGCPGYEMTSPEHR</sequence>
<dbReference type="HOGENOM" id="CLU_2730157_0_0_2"/>
<dbReference type="KEGG" id="csy:CENSYa_0373"/>
<dbReference type="EMBL" id="DP000238">
    <property type="protein sequence ID" value="ABK77009.1"/>
    <property type="molecule type" value="Genomic_DNA"/>
</dbReference>
<dbReference type="Proteomes" id="UP000000758">
    <property type="component" value="Chromosome"/>
</dbReference>
<evidence type="ECO:0000313" key="3">
    <source>
        <dbReference type="Proteomes" id="UP000000758"/>
    </source>
</evidence>
<evidence type="ECO:0000313" key="2">
    <source>
        <dbReference type="EMBL" id="ABK77009.1"/>
    </source>
</evidence>
<dbReference type="EnsemblBacteria" id="ABK77009">
    <property type="protein sequence ID" value="ABK77009"/>
    <property type="gene ID" value="CENSYa_0373"/>
</dbReference>
<dbReference type="STRING" id="414004.CENSYa_0373"/>
<evidence type="ECO:0000256" key="1">
    <source>
        <dbReference type="SAM" id="MobiDB-lite"/>
    </source>
</evidence>
<proteinExistence type="predicted"/>
<keyword evidence="3" id="KW-1185">Reference proteome</keyword>
<feature type="region of interest" description="Disordered" evidence="1">
    <location>
        <begin position="43"/>
        <end position="71"/>
    </location>
</feature>
<dbReference type="AlphaFoldDB" id="A0RUJ2"/>
<accession>A0RUJ2</accession>
<name>A0RUJ2_CENSY</name>
<organism evidence="2 3">
    <name type="scientific">Cenarchaeum symbiosum (strain A)</name>
    <dbReference type="NCBI Taxonomy" id="414004"/>
    <lineage>
        <taxon>Archaea</taxon>
        <taxon>Nitrososphaerota</taxon>
        <taxon>Candidatus Cenarchaeales</taxon>
        <taxon>Candidatus Cenarchaeaceae</taxon>
        <taxon>Candidatus Cenarchaeum</taxon>
    </lineage>
</organism>
<gene>
    <name evidence="2" type="ordered locus">CENSYa_0373</name>
</gene>
<protein>
    <submittedName>
        <fullName evidence="2">Uncharacterized protein</fullName>
    </submittedName>
</protein>